<name>A0A1G6R4L3_9FIRM</name>
<feature type="domain" description="HMA" evidence="14">
    <location>
        <begin position="12"/>
        <end position="79"/>
    </location>
</feature>
<keyword evidence="8" id="KW-1278">Translocase</keyword>
<dbReference type="NCBIfam" id="TIGR01494">
    <property type="entry name" value="ATPase_P-type"/>
    <property type="match status" value="1"/>
</dbReference>
<keyword evidence="10 13" id="KW-0472">Membrane</keyword>
<feature type="transmembrane region" description="Helical" evidence="13">
    <location>
        <begin position="368"/>
        <end position="395"/>
    </location>
</feature>
<comment type="catalytic activity">
    <reaction evidence="12">
        <text>Cd(2+)(in) + ATP + H2O = Cd(2+)(out) + ADP + phosphate + H(+)</text>
        <dbReference type="Rhea" id="RHEA:12132"/>
        <dbReference type="ChEBI" id="CHEBI:15377"/>
        <dbReference type="ChEBI" id="CHEBI:15378"/>
        <dbReference type="ChEBI" id="CHEBI:30616"/>
        <dbReference type="ChEBI" id="CHEBI:43474"/>
        <dbReference type="ChEBI" id="CHEBI:48775"/>
        <dbReference type="ChEBI" id="CHEBI:456216"/>
        <dbReference type="EC" id="7.2.2.21"/>
    </reaction>
</comment>
<organism evidence="16 20">
    <name type="scientific">Halanaerobium congolense</name>
    <dbReference type="NCBI Taxonomy" id="54121"/>
    <lineage>
        <taxon>Bacteria</taxon>
        <taxon>Bacillati</taxon>
        <taxon>Bacillota</taxon>
        <taxon>Clostridia</taxon>
        <taxon>Halanaerobiales</taxon>
        <taxon>Halanaerobiaceae</taxon>
        <taxon>Halanaerobium</taxon>
    </lineage>
</organism>
<dbReference type="Proteomes" id="UP000324896">
    <property type="component" value="Unassembled WGS sequence"/>
</dbReference>
<feature type="transmembrane region" description="Helical" evidence="13">
    <location>
        <begin position="692"/>
        <end position="713"/>
    </location>
</feature>
<dbReference type="SUPFAM" id="SSF55008">
    <property type="entry name" value="HMA, heavy metal-associated domain"/>
    <property type="match status" value="1"/>
</dbReference>
<dbReference type="Gene3D" id="3.30.70.100">
    <property type="match status" value="1"/>
</dbReference>
<evidence type="ECO:0000256" key="13">
    <source>
        <dbReference type="RuleBase" id="RU362081"/>
    </source>
</evidence>
<keyword evidence="13" id="KW-1003">Cell membrane</keyword>
<dbReference type="Pfam" id="PF00403">
    <property type="entry name" value="HMA"/>
    <property type="match status" value="1"/>
</dbReference>
<dbReference type="Pfam" id="PF00702">
    <property type="entry name" value="Hydrolase"/>
    <property type="match status" value="1"/>
</dbReference>
<evidence type="ECO:0000313" key="19">
    <source>
        <dbReference type="Proteomes" id="UP000295758"/>
    </source>
</evidence>
<dbReference type="InterPro" id="IPR036412">
    <property type="entry name" value="HAD-like_sf"/>
</dbReference>
<dbReference type="SFLD" id="SFLDS00003">
    <property type="entry name" value="Haloacid_Dehalogenase"/>
    <property type="match status" value="1"/>
</dbReference>
<dbReference type="PANTHER" id="PTHR48085">
    <property type="entry name" value="CADMIUM/ZINC-TRANSPORTING ATPASE HMA2-RELATED"/>
    <property type="match status" value="1"/>
</dbReference>
<feature type="transmembrane region" description="Helical" evidence="13">
    <location>
        <begin position="132"/>
        <end position="152"/>
    </location>
</feature>
<dbReference type="SUPFAM" id="SSF81653">
    <property type="entry name" value="Calcium ATPase, transduction domain A"/>
    <property type="match status" value="1"/>
</dbReference>
<evidence type="ECO:0000256" key="7">
    <source>
        <dbReference type="ARBA" id="ARBA00022840"/>
    </source>
</evidence>
<protein>
    <recommendedName>
        <fullName evidence="11">Cd(2+)-exporting ATPase</fullName>
        <ecNumber evidence="11">7.2.2.21</ecNumber>
    </recommendedName>
</protein>
<dbReference type="Proteomes" id="UP000247389">
    <property type="component" value="Unassembled WGS sequence"/>
</dbReference>
<evidence type="ECO:0000256" key="1">
    <source>
        <dbReference type="ARBA" id="ARBA00004141"/>
    </source>
</evidence>
<dbReference type="AlphaFoldDB" id="A0A1G6R4L3"/>
<reference evidence="16 20" key="1">
    <citation type="submission" date="2016-10" db="EMBL/GenBank/DDBJ databases">
        <authorList>
            <person name="Varghese N."/>
            <person name="Submissions S."/>
        </authorList>
    </citation>
    <scope>NUCLEOTIDE SEQUENCE [LARGE SCALE GENOMIC DNA]</scope>
    <source>
        <strain evidence="16 20">WG10</strain>
    </source>
</reference>
<dbReference type="GO" id="GO:0046872">
    <property type="term" value="F:metal ion binding"/>
    <property type="evidence" value="ECO:0007669"/>
    <property type="project" value="UniProtKB-KW"/>
</dbReference>
<evidence type="ECO:0000256" key="12">
    <source>
        <dbReference type="ARBA" id="ARBA00049338"/>
    </source>
</evidence>
<evidence type="ECO:0000313" key="16">
    <source>
        <dbReference type="EMBL" id="SDC98995.1"/>
    </source>
</evidence>
<dbReference type="NCBIfam" id="TIGR01512">
    <property type="entry name" value="ATPase-IB2_Cd"/>
    <property type="match status" value="1"/>
</dbReference>
<dbReference type="Proteomes" id="UP000295758">
    <property type="component" value="Unassembled WGS sequence"/>
</dbReference>
<dbReference type="PRINTS" id="PR00119">
    <property type="entry name" value="CATATPASE"/>
</dbReference>
<reference evidence="17 19" key="3">
    <citation type="submission" date="2019-03" db="EMBL/GenBank/DDBJ databases">
        <title>Deep subsurface shale carbon reservoir microbial communities from Ohio and West Virginia, USA.</title>
        <authorList>
            <person name="Wrighton K."/>
        </authorList>
    </citation>
    <scope>NUCLEOTIDE SEQUENCE [LARGE SCALE GENOMIC DNA]</scope>
    <source>
        <strain evidence="17 19">UTICA-S4D12</strain>
    </source>
</reference>
<comment type="subcellular location">
    <subcellularLocation>
        <location evidence="13">Cell membrane</location>
    </subcellularLocation>
    <subcellularLocation>
        <location evidence="1">Membrane</location>
        <topology evidence="1">Multi-pass membrane protein</topology>
    </subcellularLocation>
</comment>
<dbReference type="PROSITE" id="PS00154">
    <property type="entry name" value="ATPASE_E1_E2"/>
    <property type="match status" value="1"/>
</dbReference>
<dbReference type="RefSeq" id="WP_110301009.1">
    <property type="nucleotide sequence ID" value="NZ_FMYT01000021.1"/>
</dbReference>
<dbReference type="InterPro" id="IPR023298">
    <property type="entry name" value="ATPase_P-typ_TM_dom_sf"/>
</dbReference>
<dbReference type="GO" id="GO:0005886">
    <property type="term" value="C:plasma membrane"/>
    <property type="evidence" value="ECO:0007669"/>
    <property type="project" value="UniProtKB-SubCell"/>
</dbReference>
<feature type="transmembrane region" description="Helical" evidence="13">
    <location>
        <begin position="337"/>
        <end position="356"/>
    </location>
</feature>
<dbReference type="EC" id="7.2.2.21" evidence="11"/>
<dbReference type="EMBL" id="QICM01000020">
    <property type="protein sequence ID" value="PXV64006.1"/>
    <property type="molecule type" value="Genomic_DNA"/>
</dbReference>
<dbReference type="InterPro" id="IPR023214">
    <property type="entry name" value="HAD_sf"/>
</dbReference>
<keyword evidence="4 13" id="KW-0812">Transmembrane</keyword>
<dbReference type="InterPro" id="IPR044492">
    <property type="entry name" value="P_typ_ATPase_HD_dom"/>
</dbReference>
<evidence type="ECO:0000256" key="3">
    <source>
        <dbReference type="ARBA" id="ARBA00022539"/>
    </source>
</evidence>
<keyword evidence="6 13" id="KW-0547">Nucleotide-binding</keyword>
<evidence type="ECO:0000313" key="20">
    <source>
        <dbReference type="Proteomes" id="UP000324896"/>
    </source>
</evidence>
<comment type="similarity">
    <text evidence="2 13">Belongs to the cation transport ATPase (P-type) (TC 3.A.3) family. Type IB subfamily.</text>
</comment>
<dbReference type="GO" id="GO:0005524">
    <property type="term" value="F:ATP binding"/>
    <property type="evidence" value="ECO:0007669"/>
    <property type="project" value="UniProtKB-UniRule"/>
</dbReference>
<dbReference type="InterPro" id="IPR001757">
    <property type="entry name" value="P_typ_ATPase"/>
</dbReference>
<dbReference type="PROSITE" id="PS50846">
    <property type="entry name" value="HMA_2"/>
    <property type="match status" value="1"/>
</dbReference>
<gene>
    <name evidence="17" type="ORF">BY453_1384</name>
    <name evidence="15" type="ORF">C8C78_1206</name>
    <name evidence="16" type="ORF">SAMN04488597_12118</name>
</gene>
<keyword evidence="7 13" id="KW-0067">ATP-binding</keyword>
<dbReference type="EMBL" id="SOAA01000038">
    <property type="protein sequence ID" value="TDS26174.1"/>
    <property type="molecule type" value="Genomic_DNA"/>
</dbReference>
<proteinExistence type="inferred from homology"/>
<evidence type="ECO:0000313" key="18">
    <source>
        <dbReference type="Proteomes" id="UP000247389"/>
    </source>
</evidence>
<dbReference type="CDD" id="cd07548">
    <property type="entry name" value="P-type_ATPase-Cd_Zn_Co_like"/>
    <property type="match status" value="1"/>
</dbReference>
<dbReference type="InterPro" id="IPR008250">
    <property type="entry name" value="ATPase_P-typ_transduc_dom_A_sf"/>
</dbReference>
<keyword evidence="3" id="KW-0104">Cadmium</keyword>
<dbReference type="InterPro" id="IPR051014">
    <property type="entry name" value="Cation_Transport_ATPase_IB"/>
</dbReference>
<evidence type="ECO:0000256" key="9">
    <source>
        <dbReference type="ARBA" id="ARBA00022989"/>
    </source>
</evidence>
<dbReference type="PANTHER" id="PTHR48085:SF5">
    <property type="entry name" value="CADMIUM_ZINC-TRANSPORTING ATPASE HMA4-RELATED"/>
    <property type="match status" value="1"/>
</dbReference>
<dbReference type="InterPro" id="IPR018303">
    <property type="entry name" value="ATPase_P-typ_P_site"/>
</dbReference>
<dbReference type="SFLD" id="SFLDG00002">
    <property type="entry name" value="C1.7:_P-type_atpase_like"/>
    <property type="match status" value="1"/>
</dbReference>
<dbReference type="PRINTS" id="PR00941">
    <property type="entry name" value="CDATPASE"/>
</dbReference>
<dbReference type="InterPro" id="IPR006121">
    <property type="entry name" value="HMA_dom"/>
</dbReference>
<dbReference type="NCBIfam" id="TIGR01525">
    <property type="entry name" value="ATPase-IB_hvy"/>
    <property type="match status" value="1"/>
</dbReference>
<evidence type="ECO:0000313" key="17">
    <source>
        <dbReference type="EMBL" id="TDS26174.1"/>
    </source>
</evidence>
<evidence type="ECO:0000256" key="5">
    <source>
        <dbReference type="ARBA" id="ARBA00022723"/>
    </source>
</evidence>
<accession>A0A1G6R4L3</accession>
<dbReference type="Gene3D" id="3.40.50.1000">
    <property type="entry name" value="HAD superfamily/HAD-like"/>
    <property type="match status" value="1"/>
</dbReference>
<evidence type="ECO:0000256" key="2">
    <source>
        <dbReference type="ARBA" id="ARBA00006024"/>
    </source>
</evidence>
<feature type="transmembrane region" description="Helical" evidence="13">
    <location>
        <begin position="665"/>
        <end position="686"/>
    </location>
</feature>
<feature type="transmembrane region" description="Helical" evidence="13">
    <location>
        <begin position="108"/>
        <end position="126"/>
    </location>
</feature>
<evidence type="ECO:0000256" key="6">
    <source>
        <dbReference type="ARBA" id="ARBA00022741"/>
    </source>
</evidence>
<dbReference type="SUPFAM" id="SSF56784">
    <property type="entry name" value="HAD-like"/>
    <property type="match status" value="1"/>
</dbReference>
<dbReference type="InterPro" id="IPR059000">
    <property type="entry name" value="ATPase_P-type_domA"/>
</dbReference>
<keyword evidence="5 13" id="KW-0479">Metal-binding</keyword>
<dbReference type="InterPro" id="IPR036163">
    <property type="entry name" value="HMA_dom_sf"/>
</dbReference>
<dbReference type="GO" id="GO:0008551">
    <property type="term" value="F:P-type cadmium transporter activity"/>
    <property type="evidence" value="ECO:0007669"/>
    <property type="project" value="UniProtKB-EC"/>
</dbReference>
<dbReference type="GO" id="GO:0016887">
    <property type="term" value="F:ATP hydrolysis activity"/>
    <property type="evidence" value="ECO:0007669"/>
    <property type="project" value="InterPro"/>
</dbReference>
<evidence type="ECO:0000313" key="15">
    <source>
        <dbReference type="EMBL" id="PXV64006.1"/>
    </source>
</evidence>
<dbReference type="CDD" id="cd00371">
    <property type="entry name" value="HMA"/>
    <property type="match status" value="1"/>
</dbReference>
<evidence type="ECO:0000259" key="14">
    <source>
        <dbReference type="PROSITE" id="PS50846"/>
    </source>
</evidence>
<keyword evidence="9 13" id="KW-1133">Transmembrane helix</keyword>
<dbReference type="InterPro" id="IPR023299">
    <property type="entry name" value="ATPase_P-typ_cyto_dom_N"/>
</dbReference>
<dbReference type="InterPro" id="IPR027256">
    <property type="entry name" value="P-typ_ATPase_IB"/>
</dbReference>
<dbReference type="SUPFAM" id="SSF81665">
    <property type="entry name" value="Calcium ATPase, transmembrane domain M"/>
    <property type="match status" value="1"/>
</dbReference>
<dbReference type="Pfam" id="PF00122">
    <property type="entry name" value="E1-E2_ATPase"/>
    <property type="match status" value="1"/>
</dbReference>
<evidence type="ECO:0000256" key="10">
    <source>
        <dbReference type="ARBA" id="ARBA00023136"/>
    </source>
</evidence>
<evidence type="ECO:0000256" key="8">
    <source>
        <dbReference type="ARBA" id="ARBA00022967"/>
    </source>
</evidence>
<sequence>MQNTVEMNKDKNEKEFELEGLNCSNCAMKIEDQVKKLDGMDKVELNFATSTLKVAAADARLEKIQEELQKISDRIEPGVKVRDKSEPKTEAQAEESSLKSYLWEKKNIFIGILFFIFALSFSHLNILSSTFFSSLALPAYITAYLLIGYPILKAAVFNIGQGQIFDENFLMVIATIGAFGIQEYPEAVAVMLFYMVGELFQERAVNNSRRSIKDLMDIKAEFANLIKDEEILEVKPENLNIGDLIAVKAGEKIPIDGEVVSGETALETSALTGESIPKDVREGDQVLSGMINLNKLITVRVTKEYKDSTVKKILELVENASSKKAPTEQFISKFARYYTPFVVFTALLVAVLPPLLTGASFNQWFYRSLIFLVVSCPCALVVSIPLGFFGGIGLASKNGILVKGGNYLEALNELDTIVFDKTGTITEGDFKVTEVNIESGHSRQEILKLAAEVEQFSNHPIAQSIAAAADDYQKHSADSDYQEVSGAGIEAVLDNNRILAGNERLMQKNNINFKKVKSTGTAVYLAKNGEFLASIVISDQIKTDAKSAFAELRTLGISNLTMLTGDNKATAAEVASKLGLDNFYAELLPDQKVAKIEELLKKSKKLAFVGDGINDAPVLARSDLGIAMGGLGSDAAIEAADVVLMTDEPSKIVTALNIAAKTKQLVWQNIVMALSIKAAVMILSIFGLASMWAAVFADVGVALMAVFNVMRILKTKDI</sequence>
<dbReference type="EMBL" id="FMYT01000021">
    <property type="protein sequence ID" value="SDC98995.1"/>
    <property type="molecule type" value="Genomic_DNA"/>
</dbReference>
<dbReference type="SFLD" id="SFLDF00027">
    <property type="entry name" value="p-type_atpase"/>
    <property type="match status" value="1"/>
</dbReference>
<evidence type="ECO:0000256" key="4">
    <source>
        <dbReference type="ARBA" id="ARBA00022692"/>
    </source>
</evidence>
<dbReference type="Gene3D" id="2.70.150.10">
    <property type="entry name" value="Calcium-transporting ATPase, cytoplasmic transduction domain A"/>
    <property type="match status" value="1"/>
</dbReference>
<evidence type="ECO:0000256" key="11">
    <source>
        <dbReference type="ARBA" id="ARBA00039103"/>
    </source>
</evidence>
<dbReference type="Gene3D" id="3.40.1110.10">
    <property type="entry name" value="Calcium-transporting ATPase, cytoplasmic domain N"/>
    <property type="match status" value="1"/>
</dbReference>
<reference evidence="15 18" key="2">
    <citation type="submission" date="2018-04" db="EMBL/GenBank/DDBJ databases">
        <title>Subsurface microbial communities from deep shales in Ohio and West Virginia, USA.</title>
        <authorList>
            <person name="Wrighton K."/>
        </authorList>
    </citation>
    <scope>NUCLEOTIDE SEQUENCE [LARGE SCALE GENOMIC DNA]</scope>
    <source>
        <strain evidence="15 18">MSL28</strain>
    </source>
</reference>